<reference evidence="10 11" key="1">
    <citation type="journal article" date="2009" name="Genome Res.">
        <title>Comparative genomics of protoploid Saccharomycetaceae.</title>
        <authorList>
            <consortium name="The Genolevures Consortium"/>
            <person name="Souciet J.-L."/>
            <person name="Dujon B."/>
            <person name="Gaillardin C."/>
            <person name="Johnston M."/>
            <person name="Baret P.V."/>
            <person name="Cliften P."/>
            <person name="Sherman D.J."/>
            <person name="Weissenbach J."/>
            <person name="Westhof E."/>
            <person name="Wincker P."/>
            <person name="Jubin C."/>
            <person name="Poulain J."/>
            <person name="Barbe V."/>
            <person name="Segurens B."/>
            <person name="Artiguenave F."/>
            <person name="Anthouard V."/>
            <person name="Vacherie B."/>
            <person name="Val M.-E."/>
            <person name="Fulton R.S."/>
            <person name="Minx P."/>
            <person name="Wilson R."/>
            <person name="Durrens P."/>
            <person name="Jean G."/>
            <person name="Marck C."/>
            <person name="Martin T."/>
            <person name="Nikolski M."/>
            <person name="Rolland T."/>
            <person name="Seret M.-L."/>
            <person name="Casaregola S."/>
            <person name="Despons L."/>
            <person name="Fairhead C."/>
            <person name="Fischer G."/>
            <person name="Lafontaine I."/>
            <person name="Leh V."/>
            <person name="Lemaire M."/>
            <person name="de Montigny J."/>
            <person name="Neuveglise C."/>
            <person name="Thierry A."/>
            <person name="Blanc-Lenfle I."/>
            <person name="Bleykasten C."/>
            <person name="Diffels J."/>
            <person name="Fritsch E."/>
            <person name="Frangeul L."/>
            <person name="Goeffon A."/>
            <person name="Jauniaux N."/>
            <person name="Kachouri-Lafond R."/>
            <person name="Payen C."/>
            <person name="Potier S."/>
            <person name="Pribylova L."/>
            <person name="Ozanne C."/>
            <person name="Richard G.-F."/>
            <person name="Sacerdot C."/>
            <person name="Straub M.-L."/>
            <person name="Talla E."/>
        </authorList>
    </citation>
    <scope>NUCLEOTIDE SEQUENCE [LARGE SCALE GENOMIC DNA]</scope>
    <source>
        <strain evidence="11">ATCC 56472 / CBS 6340 / NRRL Y-8284</strain>
    </source>
</reference>
<evidence type="ECO:0000256" key="4">
    <source>
        <dbReference type="ARBA" id="ARBA00023015"/>
    </source>
</evidence>
<dbReference type="HOGENOM" id="CLU_096169_1_0_1"/>
<dbReference type="Proteomes" id="UP000002036">
    <property type="component" value="Chromosome F"/>
</dbReference>
<evidence type="ECO:0000256" key="9">
    <source>
        <dbReference type="RuleBase" id="RU364146"/>
    </source>
</evidence>
<dbReference type="STRING" id="559295.C5DJS2"/>
<dbReference type="GO" id="GO:0016592">
    <property type="term" value="C:mediator complex"/>
    <property type="evidence" value="ECO:0007669"/>
    <property type="project" value="InterPro"/>
</dbReference>
<keyword evidence="4 9" id="KW-0805">Transcription regulation</keyword>
<dbReference type="AlphaFoldDB" id="C5DJS2"/>
<comment type="subcellular location">
    <subcellularLocation>
        <location evidence="1 9">Nucleus</location>
    </subcellularLocation>
</comment>
<comment type="subunit">
    <text evidence="9">Component of the Mediator complex.</text>
</comment>
<proteinExistence type="inferred from homology"/>
<dbReference type="OMA" id="QYQRAKM"/>
<dbReference type="eggNOG" id="KOG3046">
    <property type="taxonomic scope" value="Eukaryota"/>
</dbReference>
<dbReference type="Pfam" id="PF09748">
    <property type="entry name" value="Med10"/>
    <property type="match status" value="1"/>
</dbReference>
<evidence type="ECO:0000313" key="10">
    <source>
        <dbReference type="EMBL" id="CAR24561.1"/>
    </source>
</evidence>
<dbReference type="KEGG" id="lth:KLTH0F18678g"/>
<organism evidence="10 11">
    <name type="scientific">Lachancea thermotolerans (strain ATCC 56472 / CBS 6340 / NRRL Y-8284)</name>
    <name type="common">Yeast</name>
    <name type="synonym">Kluyveromyces thermotolerans</name>
    <dbReference type="NCBI Taxonomy" id="559295"/>
    <lineage>
        <taxon>Eukaryota</taxon>
        <taxon>Fungi</taxon>
        <taxon>Dikarya</taxon>
        <taxon>Ascomycota</taxon>
        <taxon>Saccharomycotina</taxon>
        <taxon>Saccharomycetes</taxon>
        <taxon>Saccharomycetales</taxon>
        <taxon>Saccharomycetaceae</taxon>
        <taxon>Lachancea</taxon>
    </lineage>
</organism>
<keyword evidence="6 9" id="KW-0804">Transcription</keyword>
<dbReference type="EMBL" id="CU928170">
    <property type="protein sequence ID" value="CAR24561.1"/>
    <property type="molecule type" value="Genomic_DNA"/>
</dbReference>
<name>C5DJS2_LACTC</name>
<dbReference type="FunCoup" id="C5DJS2">
    <property type="interactions" value="626"/>
</dbReference>
<dbReference type="GO" id="GO:0006357">
    <property type="term" value="P:regulation of transcription by RNA polymerase II"/>
    <property type="evidence" value="ECO:0007669"/>
    <property type="project" value="InterPro"/>
</dbReference>
<evidence type="ECO:0000256" key="7">
    <source>
        <dbReference type="ARBA" id="ARBA00023242"/>
    </source>
</evidence>
<dbReference type="OrthoDB" id="337270at2759"/>
<evidence type="ECO:0000256" key="6">
    <source>
        <dbReference type="ARBA" id="ARBA00023163"/>
    </source>
</evidence>
<evidence type="ECO:0000313" key="11">
    <source>
        <dbReference type="Proteomes" id="UP000002036"/>
    </source>
</evidence>
<evidence type="ECO:0000256" key="1">
    <source>
        <dbReference type="ARBA" id="ARBA00004123"/>
    </source>
</evidence>
<keyword evidence="7 9" id="KW-0539">Nucleus</keyword>
<dbReference type="PANTHER" id="PTHR13345">
    <property type="entry name" value="MEDIATOR OF RNA POLYMERASE II TRANSCRIPTION SUBUNIT 10"/>
    <property type="match status" value="1"/>
</dbReference>
<keyword evidence="5 9" id="KW-0010">Activator</keyword>
<keyword evidence="11" id="KW-1185">Reference proteome</keyword>
<evidence type="ECO:0000256" key="5">
    <source>
        <dbReference type="ARBA" id="ARBA00023159"/>
    </source>
</evidence>
<dbReference type="InterPro" id="IPR019145">
    <property type="entry name" value="Mediator_Med10"/>
</dbReference>
<dbReference type="GO" id="GO:0003712">
    <property type="term" value="F:transcription coregulator activity"/>
    <property type="evidence" value="ECO:0007669"/>
    <property type="project" value="InterPro"/>
</dbReference>
<sequence>MPPADVNKMQEDLSLSEQQLRSIIESFVELGVSVYDFPGTLEATQGMMTNLKRNVDRLRQLNKQSNDPESQLNNFNVPIEVAQYIEDGRNPDVYTRDFVEAIRRSNQYQRAKMNALGQLRNKLAEKIIAEFPDMQNNVTDILARTRREPSV</sequence>
<evidence type="ECO:0000256" key="3">
    <source>
        <dbReference type="ARBA" id="ARBA00019617"/>
    </source>
</evidence>
<accession>C5DJS2</accession>
<evidence type="ECO:0000256" key="2">
    <source>
        <dbReference type="ARBA" id="ARBA00005389"/>
    </source>
</evidence>
<comment type="similarity">
    <text evidence="2 9">Belongs to the Mediator complex subunit 10 family.</text>
</comment>
<dbReference type="PANTHER" id="PTHR13345:SF13">
    <property type="entry name" value="MEDIATOR OF RNA POLYMERASE II TRANSCRIPTION SUBUNIT 10"/>
    <property type="match status" value="1"/>
</dbReference>
<dbReference type="InParanoid" id="C5DJS2"/>
<comment type="function">
    <text evidence="9">Component of the Mediator complex, a coactivator involved in the regulated transcription of nearly all RNA polymerase II-dependent genes. Mediator functions as a bridge to convey information from gene-specific regulatory proteins to the basal RNA polymerase II transcription machinery. Mediator is recruited to promoters by direct interactions with regulatory proteins and serves as a scaffold for the assembly of a functional preinitiation complex with RNA polymerase II and the general transcription factors.</text>
</comment>
<protein>
    <recommendedName>
        <fullName evidence="3 9">Mediator of RNA polymerase II transcription subunit 10</fullName>
    </recommendedName>
    <alternativeName>
        <fullName evidence="8 9">Mediator complex subunit 10</fullName>
    </alternativeName>
</protein>
<gene>
    <name evidence="9" type="primary">MED10</name>
    <name evidence="10" type="ordered locus">KLTH0F18678g</name>
</gene>
<evidence type="ECO:0000256" key="8">
    <source>
        <dbReference type="ARBA" id="ARBA00032004"/>
    </source>
</evidence>